<reference evidence="1" key="1">
    <citation type="submission" date="2018-02" db="EMBL/GenBank/DDBJ databases">
        <title>Rhizophora mucronata_Transcriptome.</title>
        <authorList>
            <person name="Meera S.P."/>
            <person name="Sreeshan A."/>
            <person name="Augustine A."/>
        </authorList>
    </citation>
    <scope>NUCLEOTIDE SEQUENCE</scope>
    <source>
        <tissue evidence="1">Leaf</tissue>
    </source>
</reference>
<accession>A0A2P2QYI5</accession>
<evidence type="ECO:0000313" key="1">
    <source>
        <dbReference type="EMBL" id="MBX72017.1"/>
    </source>
</evidence>
<proteinExistence type="predicted"/>
<sequence>MTLFLKMGMRTYCSDKGCNEDKVIIKQNKLWFH</sequence>
<organism evidence="1">
    <name type="scientific">Rhizophora mucronata</name>
    <name type="common">Asiatic mangrove</name>
    <dbReference type="NCBI Taxonomy" id="61149"/>
    <lineage>
        <taxon>Eukaryota</taxon>
        <taxon>Viridiplantae</taxon>
        <taxon>Streptophyta</taxon>
        <taxon>Embryophyta</taxon>
        <taxon>Tracheophyta</taxon>
        <taxon>Spermatophyta</taxon>
        <taxon>Magnoliopsida</taxon>
        <taxon>eudicotyledons</taxon>
        <taxon>Gunneridae</taxon>
        <taxon>Pentapetalae</taxon>
        <taxon>rosids</taxon>
        <taxon>fabids</taxon>
        <taxon>Malpighiales</taxon>
        <taxon>Rhizophoraceae</taxon>
        <taxon>Rhizophora</taxon>
    </lineage>
</organism>
<protein>
    <submittedName>
        <fullName evidence="1">Uncharacterized protein</fullName>
    </submittedName>
</protein>
<dbReference type="EMBL" id="GGEC01091533">
    <property type="protein sequence ID" value="MBX72017.1"/>
    <property type="molecule type" value="Transcribed_RNA"/>
</dbReference>
<name>A0A2P2QYI5_RHIMU</name>
<dbReference type="AlphaFoldDB" id="A0A2P2QYI5"/>